<dbReference type="EMBL" id="CP157484">
    <property type="protein sequence ID" value="XBO37428.1"/>
    <property type="molecule type" value="Genomic_DNA"/>
</dbReference>
<dbReference type="InterPro" id="IPR010126">
    <property type="entry name" value="Esterase_phb"/>
</dbReference>
<evidence type="ECO:0000256" key="3">
    <source>
        <dbReference type="SAM" id="MobiDB-lite"/>
    </source>
</evidence>
<dbReference type="PANTHER" id="PTHR43037:SF1">
    <property type="entry name" value="BLL1128 PROTEIN"/>
    <property type="match status" value="1"/>
</dbReference>
<keyword evidence="2" id="KW-0378">Hydrolase</keyword>
<organism evidence="4">
    <name type="scientific">Alsobacter sp. KACC 23698</name>
    <dbReference type="NCBI Taxonomy" id="3149229"/>
    <lineage>
        <taxon>Bacteria</taxon>
        <taxon>Pseudomonadati</taxon>
        <taxon>Pseudomonadota</taxon>
        <taxon>Alphaproteobacteria</taxon>
        <taxon>Hyphomicrobiales</taxon>
        <taxon>Alsobacteraceae</taxon>
        <taxon>Alsobacter</taxon>
    </lineage>
</organism>
<evidence type="ECO:0000256" key="2">
    <source>
        <dbReference type="ARBA" id="ARBA00022801"/>
    </source>
</evidence>
<dbReference type="Pfam" id="PF10503">
    <property type="entry name" value="Esterase_PHB"/>
    <property type="match status" value="1"/>
</dbReference>
<dbReference type="InterPro" id="IPR029058">
    <property type="entry name" value="AB_hydrolase_fold"/>
</dbReference>
<dbReference type="GO" id="GO:0016787">
    <property type="term" value="F:hydrolase activity"/>
    <property type="evidence" value="ECO:0007669"/>
    <property type="project" value="UniProtKB-KW"/>
</dbReference>
<keyword evidence="1" id="KW-0732">Signal</keyword>
<proteinExistence type="predicted"/>
<evidence type="ECO:0000313" key="4">
    <source>
        <dbReference type="EMBL" id="XBO37428.1"/>
    </source>
</evidence>
<sequence length="370" mass="38641">MNSLPKIDIMEATRLTREGRLQEAMAVLRGGAGPEARPAAGAPEAQPGTGFLSRLRRLANAPAGHGGPRPAPEPMPGGARFLTKSFTNAAGTRAYKVYIPSSYVGDPVPLVVMLHGCTQSADDFAAGTRMNVLAEDMRFIVVYPEQSKAANSSKCWNWFNPADQRRDSGEPSIIAGVTRQVMRDYAVEPTQVYAAGLSAGGAKAAILGVAYPDLYAAVGVHSGLAGGSARDVATAFAAMRKGAAPGARQPGDRSQPAPAIVFHGDRDATVHPSNGEHVISQARPGEPHAGTLSVEVRTGSSPGGVGFTQTIHAAPDGRSVLEHWTLHGSGHAWSGGSPAGTYTDPKGPDASREMLRFFLQHRTSAQGPAR</sequence>
<dbReference type="AlphaFoldDB" id="A0AAU7JAW4"/>
<dbReference type="SUPFAM" id="SSF53474">
    <property type="entry name" value="alpha/beta-Hydrolases"/>
    <property type="match status" value="1"/>
</dbReference>
<evidence type="ECO:0000256" key="1">
    <source>
        <dbReference type="ARBA" id="ARBA00022729"/>
    </source>
</evidence>
<gene>
    <name evidence="4" type="ORF">ABEG18_17045</name>
</gene>
<feature type="region of interest" description="Disordered" evidence="3">
    <location>
        <begin position="331"/>
        <end position="350"/>
    </location>
</feature>
<dbReference type="Gene3D" id="3.40.50.1820">
    <property type="entry name" value="alpha/beta hydrolase"/>
    <property type="match status" value="1"/>
</dbReference>
<reference evidence="4" key="1">
    <citation type="submission" date="2024-05" db="EMBL/GenBank/DDBJ databases">
        <authorList>
            <person name="Kim S."/>
            <person name="Heo J."/>
            <person name="Choi H."/>
            <person name="Choi Y."/>
            <person name="Kwon S.-W."/>
            <person name="Kim Y."/>
        </authorList>
    </citation>
    <scope>NUCLEOTIDE SEQUENCE</scope>
    <source>
        <strain evidence="4">KACC 23698</strain>
    </source>
</reference>
<accession>A0AAU7JAW4</accession>
<dbReference type="InterPro" id="IPR050955">
    <property type="entry name" value="Plant_Biomass_Hydrol_Est"/>
</dbReference>
<dbReference type="PANTHER" id="PTHR43037">
    <property type="entry name" value="UNNAMED PRODUCT-RELATED"/>
    <property type="match status" value="1"/>
</dbReference>
<dbReference type="NCBIfam" id="TIGR01840">
    <property type="entry name" value="esterase_phb"/>
    <property type="match status" value="1"/>
</dbReference>
<protein>
    <submittedName>
        <fullName evidence="4">PHB depolymerase family esterase</fullName>
    </submittedName>
</protein>
<dbReference type="RefSeq" id="WP_406854249.1">
    <property type="nucleotide sequence ID" value="NZ_CP157484.1"/>
</dbReference>
<dbReference type="GO" id="GO:0005576">
    <property type="term" value="C:extracellular region"/>
    <property type="evidence" value="ECO:0007669"/>
    <property type="project" value="InterPro"/>
</dbReference>
<name>A0AAU7JAW4_9HYPH</name>